<feature type="region of interest" description="Disordered" evidence="6">
    <location>
        <begin position="481"/>
        <end position="510"/>
    </location>
</feature>
<evidence type="ECO:0000313" key="9">
    <source>
        <dbReference type="EMBL" id="KAG2209340.1"/>
    </source>
</evidence>
<dbReference type="InterPro" id="IPR037278">
    <property type="entry name" value="ARFGAP/RecO"/>
</dbReference>
<dbReference type="PANTHER" id="PTHR45705">
    <property type="entry name" value="FI20236P1"/>
    <property type="match status" value="1"/>
</dbReference>
<feature type="domain" description="Arf-GAP" evidence="8">
    <location>
        <begin position="14"/>
        <end position="136"/>
    </location>
</feature>
<evidence type="ECO:0000256" key="1">
    <source>
        <dbReference type="ARBA" id="ARBA00022468"/>
    </source>
</evidence>
<dbReference type="EMBL" id="JAEPRC010000097">
    <property type="protein sequence ID" value="KAG2209340.1"/>
    <property type="molecule type" value="Genomic_DNA"/>
</dbReference>
<evidence type="ECO:0000256" key="6">
    <source>
        <dbReference type="SAM" id="MobiDB-lite"/>
    </source>
</evidence>
<dbReference type="FunFam" id="1.10.220.150:FF:000009">
    <property type="entry name" value="stromal membrane-associated protein 1 isoform X1"/>
    <property type="match status" value="1"/>
</dbReference>
<keyword evidence="4" id="KW-0862">Zinc</keyword>
<evidence type="ECO:0000256" key="4">
    <source>
        <dbReference type="ARBA" id="ARBA00022833"/>
    </source>
</evidence>
<dbReference type="SUPFAM" id="SSF46934">
    <property type="entry name" value="UBA-like"/>
    <property type="match status" value="2"/>
</dbReference>
<gene>
    <name evidence="9" type="ORF">INT46_000553</name>
</gene>
<dbReference type="AlphaFoldDB" id="A0A8H7RFD4"/>
<dbReference type="SMART" id="SM00105">
    <property type="entry name" value="ArfGap"/>
    <property type="match status" value="1"/>
</dbReference>
<dbReference type="GO" id="GO:0008270">
    <property type="term" value="F:zinc ion binding"/>
    <property type="evidence" value="ECO:0007669"/>
    <property type="project" value="UniProtKB-KW"/>
</dbReference>
<reference evidence="9" key="1">
    <citation type="submission" date="2020-12" db="EMBL/GenBank/DDBJ databases">
        <title>Metabolic potential, ecology and presence of endohyphal bacteria is reflected in genomic diversity of Mucoromycotina.</title>
        <authorList>
            <person name="Muszewska A."/>
            <person name="Okrasinska A."/>
            <person name="Steczkiewicz K."/>
            <person name="Drgas O."/>
            <person name="Orlowska M."/>
            <person name="Perlinska-Lenart U."/>
            <person name="Aleksandrzak-Piekarczyk T."/>
            <person name="Szatraj K."/>
            <person name="Zielenkiewicz U."/>
            <person name="Pilsyk S."/>
            <person name="Malc E."/>
            <person name="Mieczkowski P."/>
            <person name="Kruszewska J.S."/>
            <person name="Biernat P."/>
            <person name="Pawlowska J."/>
        </authorList>
    </citation>
    <scope>NUCLEOTIDE SEQUENCE</scope>
    <source>
        <strain evidence="9">CBS 226.32</strain>
    </source>
</reference>
<dbReference type="Pfam" id="PF01412">
    <property type="entry name" value="ArfGap"/>
    <property type="match status" value="1"/>
</dbReference>
<feature type="compositionally biased region" description="Low complexity" evidence="6">
    <location>
        <begin position="481"/>
        <end position="495"/>
    </location>
</feature>
<feature type="domain" description="UBA" evidence="7">
    <location>
        <begin position="228"/>
        <end position="269"/>
    </location>
</feature>
<proteinExistence type="predicted"/>
<accession>A0A8H7RFD4</accession>
<dbReference type="PANTHER" id="PTHR45705:SF1">
    <property type="entry name" value="FI20236P1"/>
    <property type="match status" value="1"/>
</dbReference>
<keyword evidence="1" id="KW-0343">GTPase activation</keyword>
<dbReference type="InterPro" id="IPR015940">
    <property type="entry name" value="UBA"/>
</dbReference>
<protein>
    <recommendedName>
        <fullName evidence="11">ArfGap-domain-containing protein</fullName>
    </recommendedName>
</protein>
<dbReference type="PRINTS" id="PR00405">
    <property type="entry name" value="REVINTRACTNG"/>
</dbReference>
<dbReference type="OrthoDB" id="10266696at2759"/>
<dbReference type="CDD" id="cd08204">
    <property type="entry name" value="ArfGap"/>
    <property type="match status" value="1"/>
</dbReference>
<feature type="compositionally biased region" description="Polar residues" evidence="6">
    <location>
        <begin position="496"/>
        <end position="510"/>
    </location>
</feature>
<dbReference type="GO" id="GO:0005096">
    <property type="term" value="F:GTPase activator activity"/>
    <property type="evidence" value="ECO:0007669"/>
    <property type="project" value="UniProtKB-KW"/>
</dbReference>
<dbReference type="Proteomes" id="UP000650833">
    <property type="component" value="Unassembled WGS sequence"/>
</dbReference>
<comment type="caution">
    <text evidence="9">The sequence shown here is derived from an EMBL/GenBank/DDBJ whole genome shotgun (WGS) entry which is preliminary data.</text>
</comment>
<evidence type="ECO:0008006" key="11">
    <source>
        <dbReference type="Google" id="ProtNLM"/>
    </source>
</evidence>
<feature type="compositionally biased region" description="Polar residues" evidence="6">
    <location>
        <begin position="382"/>
        <end position="391"/>
    </location>
</feature>
<dbReference type="Gene3D" id="1.10.8.10">
    <property type="entry name" value="DNA helicase RuvA subunit, C-terminal domain"/>
    <property type="match status" value="2"/>
</dbReference>
<evidence type="ECO:0000256" key="5">
    <source>
        <dbReference type="PROSITE-ProRule" id="PRU00288"/>
    </source>
</evidence>
<keyword evidence="3 5" id="KW-0863">Zinc-finger</keyword>
<evidence type="ECO:0000256" key="2">
    <source>
        <dbReference type="ARBA" id="ARBA00022723"/>
    </source>
</evidence>
<evidence type="ECO:0000259" key="7">
    <source>
        <dbReference type="PROSITE" id="PS50030"/>
    </source>
</evidence>
<evidence type="ECO:0000256" key="3">
    <source>
        <dbReference type="ARBA" id="ARBA00022771"/>
    </source>
</evidence>
<dbReference type="Gene3D" id="1.10.220.150">
    <property type="entry name" value="Arf GTPase activating protein"/>
    <property type="match status" value="1"/>
</dbReference>
<organism evidence="9 10">
    <name type="scientific">Mucor plumbeus</name>
    <dbReference type="NCBI Taxonomy" id="97098"/>
    <lineage>
        <taxon>Eukaryota</taxon>
        <taxon>Fungi</taxon>
        <taxon>Fungi incertae sedis</taxon>
        <taxon>Mucoromycota</taxon>
        <taxon>Mucoromycotina</taxon>
        <taxon>Mucoromycetes</taxon>
        <taxon>Mucorales</taxon>
        <taxon>Mucorineae</taxon>
        <taxon>Mucoraceae</taxon>
        <taxon>Mucor</taxon>
    </lineage>
</organism>
<dbReference type="InterPro" id="IPR051718">
    <property type="entry name" value="ARF_GTPase-activating"/>
</dbReference>
<evidence type="ECO:0000313" key="10">
    <source>
        <dbReference type="Proteomes" id="UP000650833"/>
    </source>
</evidence>
<dbReference type="SUPFAM" id="SSF57863">
    <property type="entry name" value="ArfGap/RecO-like zinc finger"/>
    <property type="match status" value="1"/>
</dbReference>
<feature type="compositionally biased region" description="Low complexity" evidence="6">
    <location>
        <begin position="339"/>
        <end position="368"/>
    </location>
</feature>
<dbReference type="PROSITE" id="PS50115">
    <property type="entry name" value="ARFGAP"/>
    <property type="match status" value="1"/>
</dbReference>
<dbReference type="InterPro" id="IPR038508">
    <property type="entry name" value="ArfGAP_dom_sf"/>
</dbReference>
<sequence>MSERQSKSVQDRHERMLNEIVKNPGNELCADCGSKNPRWASYSLGVFLCIRCAGIHRKMGTHISKVKSITMDQWNTEQIEMMRKSGGNIAVNNKINPNPGNNPRPLAQDDEHAMERYIRAKWEKRLFLTENRMASLPKTPVSVPAVARLQALPKRSSSVPTLTSNTNNILSALNQLREMGFNDESKNKQILVQTQGSIEAAIEILSRSTTTVTFNNTPNTLPITQQSLTDDQKVEQLIKLGFMDKNSNIDALRRSGGNMDIAMTILNETKNILQQKGFAGQTQQHQEPFRSNSVPVLSNQLLIDVDSAPITSSISNGFSNPFATVQVQQQQQQQQPLQIQYTMQQQQPQPQQQQPFMFQQQQLLQQQPQPQPQPQPQQQVQNNLFSNPFGLTTTTSSTTSTTSNLAFIQNTSNNSMLQQQQQLQPMQQQQQQQQANFSNPFSQMTPMTSSPYTINNNTSYFMPTTTQPQQQQQQPFFAQQPFLQQQQQQPQHSQQSMNPWSSATTPNTLF</sequence>
<feature type="domain" description="UBA" evidence="7">
    <location>
        <begin position="163"/>
        <end position="208"/>
    </location>
</feature>
<dbReference type="PROSITE" id="PS50030">
    <property type="entry name" value="UBA"/>
    <property type="match status" value="2"/>
</dbReference>
<dbReference type="GO" id="GO:0005737">
    <property type="term" value="C:cytoplasm"/>
    <property type="evidence" value="ECO:0007669"/>
    <property type="project" value="TreeGrafter"/>
</dbReference>
<dbReference type="SMART" id="SM00165">
    <property type="entry name" value="UBA"/>
    <property type="match status" value="2"/>
</dbReference>
<feature type="region of interest" description="Disordered" evidence="6">
    <location>
        <begin position="339"/>
        <end position="400"/>
    </location>
</feature>
<dbReference type="InterPro" id="IPR009060">
    <property type="entry name" value="UBA-like_sf"/>
</dbReference>
<dbReference type="InterPro" id="IPR001164">
    <property type="entry name" value="ArfGAP_dom"/>
</dbReference>
<keyword evidence="10" id="KW-1185">Reference proteome</keyword>
<evidence type="ECO:0000259" key="8">
    <source>
        <dbReference type="PROSITE" id="PS50115"/>
    </source>
</evidence>
<keyword evidence="2" id="KW-0479">Metal-binding</keyword>
<name>A0A8H7RFD4_9FUNG</name>